<evidence type="ECO:0000313" key="1">
    <source>
        <dbReference type="EMBL" id="KAJ2996577.1"/>
    </source>
</evidence>
<keyword evidence="2" id="KW-1185">Reference proteome</keyword>
<comment type="caution">
    <text evidence="1">The sequence shown here is derived from an EMBL/GenBank/DDBJ whole genome shotgun (WGS) entry which is preliminary data.</text>
</comment>
<proteinExistence type="predicted"/>
<dbReference type="Proteomes" id="UP001143856">
    <property type="component" value="Unassembled WGS sequence"/>
</dbReference>
<dbReference type="EMBL" id="JAPDGR010000091">
    <property type="protein sequence ID" value="KAJ2996577.1"/>
    <property type="molecule type" value="Genomic_DNA"/>
</dbReference>
<name>A0ACC1PQR2_9PEZI</name>
<gene>
    <name evidence="1" type="ORF">NUW58_g939</name>
</gene>
<evidence type="ECO:0000313" key="2">
    <source>
        <dbReference type="Proteomes" id="UP001143856"/>
    </source>
</evidence>
<protein>
    <submittedName>
        <fullName evidence="1">Uncharacterized protein</fullName>
    </submittedName>
</protein>
<accession>A0ACC1PQR2</accession>
<reference evidence="1" key="1">
    <citation type="submission" date="2022-10" db="EMBL/GenBank/DDBJ databases">
        <title>Genome Sequence of Xylaria curta.</title>
        <authorList>
            <person name="Buettner E."/>
        </authorList>
    </citation>
    <scope>NUCLEOTIDE SEQUENCE</scope>
    <source>
        <strain evidence="1">Babe10</strain>
    </source>
</reference>
<organism evidence="1 2">
    <name type="scientific">Xylaria curta</name>
    <dbReference type="NCBI Taxonomy" id="42375"/>
    <lineage>
        <taxon>Eukaryota</taxon>
        <taxon>Fungi</taxon>
        <taxon>Dikarya</taxon>
        <taxon>Ascomycota</taxon>
        <taxon>Pezizomycotina</taxon>
        <taxon>Sordariomycetes</taxon>
        <taxon>Xylariomycetidae</taxon>
        <taxon>Xylariales</taxon>
        <taxon>Xylariaceae</taxon>
        <taxon>Xylaria</taxon>
    </lineage>
</organism>
<sequence length="446" mass="49169">MLESGMSDRQSHLGRQKRPSASASESTPTLLPPTSTPKTGPYDRAFQQLLIDYGIYPNKYEYPDGQALPPPGNLEEIIQAIVKTRPSLSLSRFNQQDFKQFERADAHALKKAQIISTILPIIEGDIKDGRSVAGQVPFTNLEDPTNNLLVPGNPDRYYGARPEQLDRQVRMQLNKHIVLSTQHDFPIVPNFFLNVKGLDGTLAVAGRQACYDGALGARGIQSLQVYSDPRLDLDNNAYTITSMYQKGYLNIYATYPLSRASPEMPREYAMTQIKAYALTSDVDTFRIGAARAQSELIKGCHNTSNTKLYIWSTYDPNFEGVKIGGASLRDSKGKAAQLTRMCKSSWRASEERVFQVITCMTCVHAVSGTLPSRRATRTGHIHLMLFDLPSYAAGNSNDILEVGIELGLTVYAVVEDSSSVESKPMRLECSSGALQLASCIVIEGNS</sequence>